<keyword evidence="1" id="KW-0812">Transmembrane</keyword>
<dbReference type="OrthoDB" id="8243434at2"/>
<evidence type="ECO:0000256" key="1">
    <source>
        <dbReference type="SAM" id="Phobius"/>
    </source>
</evidence>
<protein>
    <recommendedName>
        <fullName evidence="4">Cytochrome C oxidase assembly protein</fullName>
    </recommendedName>
</protein>
<evidence type="ECO:0000313" key="2">
    <source>
        <dbReference type="EMBL" id="CDO60428.1"/>
    </source>
</evidence>
<feature type="transmembrane region" description="Helical" evidence="1">
    <location>
        <begin position="29"/>
        <end position="50"/>
    </location>
</feature>
<dbReference type="AlphaFoldDB" id="X5M9U3"/>
<keyword evidence="3" id="KW-1185">Reference proteome</keyword>
<gene>
    <name evidence="2" type="ORF">BN1012_Phect2215</name>
</gene>
<name>X5M9U3_9HYPH</name>
<dbReference type="HOGENOM" id="CLU_209145_1_0_5"/>
<dbReference type="STRING" id="1458461.BN1012_Phect2215"/>
<reference evidence="2 3" key="1">
    <citation type="journal article" date="2014" name="Front. Genet.">
        <title>Genome and metabolic network of "Candidatus Phaeomarinobacter ectocarpi" Ec32, a new candidate genus of Alphaproteobacteria frequently associated with brown algae.</title>
        <authorList>
            <person name="Dittami S.M."/>
            <person name="Barbeyron T."/>
            <person name="Boyen C."/>
            <person name="Cambefort J."/>
            <person name="Collet G."/>
            <person name="Delage L."/>
            <person name="Gobet A."/>
            <person name="Groisillier A."/>
            <person name="Leblanc C."/>
            <person name="Michel G."/>
            <person name="Scornet D."/>
            <person name="Siegel A."/>
            <person name="Tapia J.E."/>
            <person name="Tonon T."/>
        </authorList>
    </citation>
    <scope>NUCLEOTIDE SEQUENCE [LARGE SCALE GENOMIC DNA]</scope>
    <source>
        <strain evidence="2 3">Ec32</strain>
    </source>
</reference>
<dbReference type="RefSeq" id="WP_043948478.1">
    <property type="nucleotide sequence ID" value="NZ_HG966617.1"/>
</dbReference>
<accession>X5M9U3</accession>
<dbReference type="EMBL" id="HG966617">
    <property type="protein sequence ID" value="CDO60428.1"/>
    <property type="molecule type" value="Genomic_DNA"/>
</dbReference>
<sequence length="59" mass="6566">MTDHEDKTTETTTVTLTPEQQARLRRRNIAVALGLIAMVGLFFAMTLVRLGGNVADRTY</sequence>
<organism evidence="2 3">
    <name type="scientific">Candidatus Phaeomarinibacter ectocarpi</name>
    <dbReference type="NCBI Taxonomy" id="1458461"/>
    <lineage>
        <taxon>Bacteria</taxon>
        <taxon>Pseudomonadati</taxon>
        <taxon>Pseudomonadota</taxon>
        <taxon>Alphaproteobacteria</taxon>
        <taxon>Hyphomicrobiales</taxon>
        <taxon>Parvibaculaceae</taxon>
        <taxon>Candidatus Phaeomarinibacter</taxon>
    </lineage>
</organism>
<dbReference type="Proteomes" id="UP000032160">
    <property type="component" value="Chromosome I"/>
</dbReference>
<evidence type="ECO:0000313" key="3">
    <source>
        <dbReference type="Proteomes" id="UP000032160"/>
    </source>
</evidence>
<proteinExistence type="predicted"/>
<dbReference type="KEGG" id="pect:BN1012_Phect2215"/>
<keyword evidence="1" id="KW-0472">Membrane</keyword>
<keyword evidence="1" id="KW-1133">Transmembrane helix</keyword>
<evidence type="ECO:0008006" key="4">
    <source>
        <dbReference type="Google" id="ProtNLM"/>
    </source>
</evidence>